<name>A0ABP5JQY8_9ACTN</name>
<organism evidence="2 3">
    <name type="scientific">Actinomadura napierensis</name>
    <dbReference type="NCBI Taxonomy" id="267854"/>
    <lineage>
        <taxon>Bacteria</taxon>
        <taxon>Bacillati</taxon>
        <taxon>Actinomycetota</taxon>
        <taxon>Actinomycetes</taxon>
        <taxon>Streptosporangiales</taxon>
        <taxon>Thermomonosporaceae</taxon>
        <taxon>Actinomadura</taxon>
    </lineage>
</organism>
<dbReference type="InterPro" id="IPR038694">
    <property type="entry name" value="DUF427_sf"/>
</dbReference>
<feature type="domain" description="DUF427" evidence="1">
    <location>
        <begin position="23"/>
        <end position="112"/>
    </location>
</feature>
<dbReference type="PANTHER" id="PTHR34310:SF8">
    <property type="entry name" value="CONSERVED PROTEIN"/>
    <property type="match status" value="1"/>
</dbReference>
<protein>
    <submittedName>
        <fullName evidence="2">DUF427 domain-containing protein</fullName>
    </submittedName>
</protein>
<proteinExistence type="predicted"/>
<evidence type="ECO:0000313" key="2">
    <source>
        <dbReference type="EMBL" id="GAA2121483.1"/>
    </source>
</evidence>
<keyword evidence="3" id="KW-1185">Reference proteome</keyword>
<dbReference type="EMBL" id="BAAAMR010000003">
    <property type="protein sequence ID" value="GAA2121483.1"/>
    <property type="molecule type" value="Genomic_DNA"/>
</dbReference>
<dbReference type="RefSeq" id="WP_344261297.1">
    <property type="nucleotide sequence ID" value="NZ_BAAAMR010000003.1"/>
</dbReference>
<reference evidence="3" key="1">
    <citation type="journal article" date="2019" name="Int. J. Syst. Evol. Microbiol.">
        <title>The Global Catalogue of Microorganisms (GCM) 10K type strain sequencing project: providing services to taxonomists for standard genome sequencing and annotation.</title>
        <authorList>
            <consortium name="The Broad Institute Genomics Platform"/>
            <consortium name="The Broad Institute Genome Sequencing Center for Infectious Disease"/>
            <person name="Wu L."/>
            <person name="Ma J."/>
        </authorList>
    </citation>
    <scope>NUCLEOTIDE SEQUENCE [LARGE SCALE GENOMIC DNA]</scope>
    <source>
        <strain evidence="3">JCM 13850</strain>
    </source>
</reference>
<dbReference type="Pfam" id="PF04248">
    <property type="entry name" value="NTP_transf_9"/>
    <property type="match status" value="1"/>
</dbReference>
<dbReference type="Proteomes" id="UP001501020">
    <property type="component" value="Unassembled WGS sequence"/>
</dbReference>
<dbReference type="Gene3D" id="2.170.150.40">
    <property type="entry name" value="Domain of unknown function (DUF427)"/>
    <property type="match status" value="1"/>
</dbReference>
<evidence type="ECO:0000259" key="1">
    <source>
        <dbReference type="Pfam" id="PF04248"/>
    </source>
</evidence>
<accession>A0ABP5JQY8</accession>
<sequence>MEPSGYIDRPDYRVDVRRKRNLVRVTHEGVTLAETTAALVVDEQDHGLVLYIPRADVRTEHLAPSDRTSRCPFKGQAKYWRPHDGDDPIAWEYPEPYTEVAVLRDHIAFYQDRAVVQIGAADPVTSAGR</sequence>
<dbReference type="InterPro" id="IPR007361">
    <property type="entry name" value="DUF427"/>
</dbReference>
<dbReference type="PANTHER" id="PTHR34310">
    <property type="entry name" value="DUF427 DOMAIN PROTEIN (AFU_ORTHOLOGUE AFUA_3G02220)"/>
    <property type="match status" value="1"/>
</dbReference>
<evidence type="ECO:0000313" key="3">
    <source>
        <dbReference type="Proteomes" id="UP001501020"/>
    </source>
</evidence>
<comment type="caution">
    <text evidence="2">The sequence shown here is derived from an EMBL/GenBank/DDBJ whole genome shotgun (WGS) entry which is preliminary data.</text>
</comment>
<gene>
    <name evidence="2" type="ORF">GCM10009727_06910</name>
</gene>